<name>A0A7W6EEN0_9HYPH</name>
<dbReference type="RefSeq" id="WP_183750320.1">
    <property type="nucleotide sequence ID" value="NZ_JACICC010000001.1"/>
</dbReference>
<dbReference type="EMBL" id="JACICC010000001">
    <property type="protein sequence ID" value="MBB3808309.1"/>
    <property type="molecule type" value="Genomic_DNA"/>
</dbReference>
<dbReference type="GO" id="GO:0030267">
    <property type="term" value="F:glyoxylate reductase (NADPH) activity"/>
    <property type="evidence" value="ECO:0007669"/>
    <property type="project" value="UniProtKB-EC"/>
</dbReference>
<reference evidence="4 5" key="1">
    <citation type="submission" date="2020-08" db="EMBL/GenBank/DDBJ databases">
        <title>Genomic Encyclopedia of Type Strains, Phase IV (KMG-IV): sequencing the most valuable type-strain genomes for metagenomic binning, comparative biology and taxonomic classification.</title>
        <authorList>
            <person name="Goeker M."/>
        </authorList>
    </citation>
    <scope>NUCLEOTIDE SEQUENCE [LARGE SCALE GENOMIC DNA]</scope>
    <source>
        <strain evidence="4 5">DSM 28760</strain>
    </source>
</reference>
<dbReference type="GO" id="GO:0051287">
    <property type="term" value="F:NAD binding"/>
    <property type="evidence" value="ECO:0007669"/>
    <property type="project" value="InterPro"/>
</dbReference>
<dbReference type="SUPFAM" id="SSF51735">
    <property type="entry name" value="NAD(P)-binding Rossmann-fold domains"/>
    <property type="match status" value="1"/>
</dbReference>
<dbReference type="EC" id="1.1.1.79" evidence="4"/>
<keyword evidence="1 4" id="KW-0560">Oxidoreductase</keyword>
<evidence type="ECO:0000259" key="3">
    <source>
        <dbReference type="Pfam" id="PF02826"/>
    </source>
</evidence>
<dbReference type="PANTHER" id="PTHR43333:SF1">
    <property type="entry name" value="D-ISOMER SPECIFIC 2-HYDROXYACID DEHYDROGENASE NAD-BINDING DOMAIN-CONTAINING PROTEIN"/>
    <property type="match status" value="1"/>
</dbReference>
<dbReference type="InterPro" id="IPR006140">
    <property type="entry name" value="D-isomer_DH_NAD-bd"/>
</dbReference>
<evidence type="ECO:0000256" key="2">
    <source>
        <dbReference type="ARBA" id="ARBA00023027"/>
    </source>
</evidence>
<comment type="caution">
    <text evidence="4">The sequence shown here is derived from an EMBL/GenBank/DDBJ whole genome shotgun (WGS) entry which is preliminary data.</text>
</comment>
<keyword evidence="4" id="KW-0670">Pyruvate</keyword>
<sequence>MSVLLALHDWPIEIWRERFAALLPDMDIVALGEPFDRRSVHYAVAWGHPPRSLSGLPNLAAILSPGAGVDHLFRDPDLPAVPVFRIIDTDLTTRMSEYVVLHCLLHLRGLLRDQANQRLHRWETDYLQPAAGDVRVGLLGFGVLGQDAARKLAAVGFDVAGWSYGGKEVEGFRVYAGAAQLPAFLARTDILVSLLPLTDETRGILNRKLLSGLARDGRLGRPALINAGRGGLQNEADILELLGDGTLGAASLDVFETEPLPVDSPLWDHPSVVITPHNAAVSNPDAIARRIADQIIAIEAGEVPEGLVDRSRGY</sequence>
<dbReference type="Pfam" id="PF02826">
    <property type="entry name" value="2-Hacid_dh_C"/>
    <property type="match status" value="1"/>
</dbReference>
<feature type="domain" description="D-isomer specific 2-hydroxyacid dehydrogenase NAD-binding" evidence="3">
    <location>
        <begin position="102"/>
        <end position="279"/>
    </location>
</feature>
<keyword evidence="5" id="KW-1185">Reference proteome</keyword>
<evidence type="ECO:0000313" key="5">
    <source>
        <dbReference type="Proteomes" id="UP000537592"/>
    </source>
</evidence>
<dbReference type="Gene3D" id="3.40.50.720">
    <property type="entry name" value="NAD(P)-binding Rossmann-like Domain"/>
    <property type="match status" value="2"/>
</dbReference>
<dbReference type="PANTHER" id="PTHR43333">
    <property type="entry name" value="2-HACID_DH_C DOMAIN-CONTAINING PROTEIN"/>
    <property type="match status" value="1"/>
</dbReference>
<dbReference type="AlphaFoldDB" id="A0A7W6EEN0"/>
<protein>
    <submittedName>
        <fullName evidence="4">Glyoxylate/hydroxypyruvate reductase A</fullName>
        <ecNumber evidence="4">1.1.1.79</ecNumber>
        <ecNumber evidence="4">1.1.1.81</ecNumber>
    </submittedName>
</protein>
<accession>A0A7W6EEN0</accession>
<dbReference type="EC" id="1.1.1.81" evidence="4"/>
<dbReference type="InterPro" id="IPR036291">
    <property type="entry name" value="NAD(P)-bd_dom_sf"/>
</dbReference>
<dbReference type="CDD" id="cd12164">
    <property type="entry name" value="GDH_like_2"/>
    <property type="match status" value="1"/>
</dbReference>
<dbReference type="GO" id="GO:0016618">
    <property type="term" value="F:hydroxypyruvate reductase [NAD(P)H] activity"/>
    <property type="evidence" value="ECO:0007669"/>
    <property type="project" value="UniProtKB-EC"/>
</dbReference>
<keyword evidence="2" id="KW-0520">NAD</keyword>
<gene>
    <name evidence="4" type="ORF">FHS81_000363</name>
</gene>
<organism evidence="4 5">
    <name type="scientific">Pseudochelatococcus contaminans</name>
    <dbReference type="NCBI Taxonomy" id="1538103"/>
    <lineage>
        <taxon>Bacteria</taxon>
        <taxon>Pseudomonadati</taxon>
        <taxon>Pseudomonadota</taxon>
        <taxon>Alphaproteobacteria</taxon>
        <taxon>Hyphomicrobiales</taxon>
        <taxon>Chelatococcaceae</taxon>
        <taxon>Pseudochelatococcus</taxon>
    </lineage>
</organism>
<dbReference type="Proteomes" id="UP000537592">
    <property type="component" value="Unassembled WGS sequence"/>
</dbReference>
<proteinExistence type="predicted"/>
<evidence type="ECO:0000313" key="4">
    <source>
        <dbReference type="EMBL" id="MBB3808309.1"/>
    </source>
</evidence>
<evidence type="ECO:0000256" key="1">
    <source>
        <dbReference type="ARBA" id="ARBA00023002"/>
    </source>
</evidence>